<name>A0A7U2EZH4_PHANO</name>
<proteinExistence type="predicted"/>
<accession>A0A7U2EZH4</accession>
<reference evidence="2" key="1">
    <citation type="journal article" date="2021" name="BMC Genomics">
        <title>Chromosome-level genome assembly and manually-curated proteome of model necrotroph Parastagonospora nodorum Sn15 reveals a genome-wide trove of candidate effector homologs, and redundancy of virulence-related functions within an accessory chromosome.</title>
        <authorList>
            <person name="Bertazzoni S."/>
            <person name="Jones D.A.B."/>
            <person name="Phan H.T."/>
            <person name="Tan K.-C."/>
            <person name="Hane J.K."/>
        </authorList>
    </citation>
    <scope>NUCLEOTIDE SEQUENCE [LARGE SCALE GENOMIC DNA]</scope>
    <source>
        <strain evidence="2">SN15 / ATCC MYA-4574 / FGSC 10173)</strain>
    </source>
</reference>
<dbReference type="Proteomes" id="UP000663193">
    <property type="component" value="Chromosome 6"/>
</dbReference>
<protein>
    <submittedName>
        <fullName evidence="1">Uncharacterized protein</fullName>
    </submittedName>
</protein>
<dbReference type="AlphaFoldDB" id="A0A7U2EZH4"/>
<evidence type="ECO:0000313" key="1">
    <source>
        <dbReference type="EMBL" id="QRC95837.1"/>
    </source>
</evidence>
<gene>
    <name evidence="1" type="ORF">JI435_407990</name>
</gene>
<evidence type="ECO:0000313" key="2">
    <source>
        <dbReference type="Proteomes" id="UP000663193"/>
    </source>
</evidence>
<organism evidence="1 2">
    <name type="scientific">Phaeosphaeria nodorum (strain SN15 / ATCC MYA-4574 / FGSC 10173)</name>
    <name type="common">Glume blotch fungus</name>
    <name type="synonym">Parastagonospora nodorum</name>
    <dbReference type="NCBI Taxonomy" id="321614"/>
    <lineage>
        <taxon>Eukaryota</taxon>
        <taxon>Fungi</taxon>
        <taxon>Dikarya</taxon>
        <taxon>Ascomycota</taxon>
        <taxon>Pezizomycotina</taxon>
        <taxon>Dothideomycetes</taxon>
        <taxon>Pleosporomycetidae</taxon>
        <taxon>Pleosporales</taxon>
        <taxon>Pleosporineae</taxon>
        <taxon>Phaeosphaeriaceae</taxon>
        <taxon>Parastagonospora</taxon>
    </lineage>
</organism>
<dbReference type="VEuPathDB" id="FungiDB:JI435_407990"/>
<sequence length="58" mass="6431">MKPAMNRQEYEAIAVPLLARVGVKPNANVFEDRIYLPVMGNAPGTDRACCIYFRGESS</sequence>
<keyword evidence="2" id="KW-1185">Reference proteome</keyword>
<dbReference type="EMBL" id="CP069028">
    <property type="protein sequence ID" value="QRC95837.1"/>
    <property type="molecule type" value="Genomic_DNA"/>
</dbReference>